<feature type="region of interest" description="Disordered" evidence="2">
    <location>
        <begin position="96"/>
        <end position="130"/>
    </location>
</feature>
<dbReference type="InterPro" id="IPR004291">
    <property type="entry name" value="Transposase_IS66_central"/>
</dbReference>
<sequence>MNNPISREACEKLNKETLIEILLMMQTNFDEVKKQNEALTMQLNDLNANFKVLLEKFNVAQNARFGKSSEKMDFTEEELADIKKTIAESPCFNEAENTVDMSDPDELEEPTLEEVGQKEKKAKGKRSKDLEGLPQAEPIISDLSHDELVEQLGEGYKRMPDDVYRHLEFHPGTFEVQEYHVAVYRSADGERFAHAKRPTADLLQNSLASPSLVAGILNYKYVNAMPIYRLEQNFLRSDVVLSRQVMCNWVIRCSERYLSLIWDRMKEVLLQQEVIQADETTLKVSKDGRAAGAKSFMWVYSSSELDQSGKRIVLFEYHKTRETVHLEQFLEGYSGIVVSDGYESYHKLEREKEGIIVAGCYAHARRRFVNAIKAMRKTSSRDEIKETLAYKALKQMAAIYTIDKSLKELSAEERLERRNLSVTPLVEAFFDWVRKNKDKVPPKSETGQGFGYCLNQEKYLKTFLTNGNVPIDNSSSERSIRPLPLEEKLGSYRYNSRSGSQRNII</sequence>
<feature type="coiled-coil region" evidence="1">
    <location>
        <begin position="29"/>
        <end position="56"/>
    </location>
</feature>
<dbReference type="KEGG" id="cbar:PATL70BA_1320"/>
<proteinExistence type="predicted"/>
<feature type="domain" description="Transposase IS66 central" evidence="3">
    <location>
        <begin position="206"/>
        <end position="488"/>
    </location>
</feature>
<evidence type="ECO:0000259" key="3">
    <source>
        <dbReference type="Pfam" id="PF03050"/>
    </source>
</evidence>
<evidence type="ECO:0000313" key="4">
    <source>
        <dbReference type="EMBL" id="VDN47202.1"/>
    </source>
</evidence>
<accession>A0A3P7RX17</accession>
<keyword evidence="1" id="KW-0175">Coiled coil</keyword>
<reference evidence="4 5" key="1">
    <citation type="submission" date="2018-09" db="EMBL/GenBank/DDBJ databases">
        <authorList>
            <person name="Postec A."/>
        </authorList>
    </citation>
    <scope>NUCLEOTIDE SEQUENCE [LARGE SCALE GENOMIC DNA]</scope>
    <source>
        <strain evidence="4">70B-A</strain>
    </source>
</reference>
<dbReference type="OrthoDB" id="9760067at2"/>
<keyword evidence="5" id="KW-1185">Reference proteome</keyword>
<organism evidence="4 5">
    <name type="scientific">Petrocella atlantisensis</name>
    <dbReference type="NCBI Taxonomy" id="2173034"/>
    <lineage>
        <taxon>Bacteria</taxon>
        <taxon>Bacillati</taxon>
        <taxon>Bacillota</taxon>
        <taxon>Clostridia</taxon>
        <taxon>Lachnospirales</taxon>
        <taxon>Vallitaleaceae</taxon>
        <taxon>Petrocella</taxon>
    </lineage>
</organism>
<dbReference type="EMBL" id="LR130778">
    <property type="protein sequence ID" value="VDN47202.1"/>
    <property type="molecule type" value="Genomic_DNA"/>
</dbReference>
<gene>
    <name evidence="4" type="ORF">PATL70BA_1320</name>
</gene>
<name>A0A3P7RX17_9FIRM</name>
<dbReference type="PANTHER" id="PTHR33678">
    <property type="entry name" value="BLL1576 PROTEIN"/>
    <property type="match status" value="1"/>
</dbReference>
<dbReference type="RefSeq" id="WP_125136564.1">
    <property type="nucleotide sequence ID" value="NZ_LR130778.1"/>
</dbReference>
<evidence type="ECO:0000256" key="1">
    <source>
        <dbReference type="SAM" id="Coils"/>
    </source>
</evidence>
<dbReference type="NCBIfam" id="NF033517">
    <property type="entry name" value="transpos_IS66"/>
    <property type="match status" value="1"/>
</dbReference>
<feature type="compositionally biased region" description="Acidic residues" evidence="2">
    <location>
        <begin position="102"/>
        <end position="112"/>
    </location>
</feature>
<dbReference type="Proteomes" id="UP000279029">
    <property type="component" value="Chromosome"/>
</dbReference>
<dbReference type="InterPro" id="IPR052344">
    <property type="entry name" value="Transposase-related"/>
</dbReference>
<dbReference type="Pfam" id="PF03050">
    <property type="entry name" value="DDE_Tnp_IS66"/>
    <property type="match status" value="1"/>
</dbReference>
<evidence type="ECO:0000256" key="2">
    <source>
        <dbReference type="SAM" id="MobiDB-lite"/>
    </source>
</evidence>
<protein>
    <submittedName>
        <fullName evidence="4">Transposase</fullName>
    </submittedName>
</protein>
<dbReference type="AlphaFoldDB" id="A0A3P7RX17"/>
<dbReference type="PANTHER" id="PTHR33678:SF1">
    <property type="entry name" value="BLL1576 PROTEIN"/>
    <property type="match status" value="1"/>
</dbReference>
<evidence type="ECO:0000313" key="5">
    <source>
        <dbReference type="Proteomes" id="UP000279029"/>
    </source>
</evidence>